<dbReference type="InterPro" id="IPR038729">
    <property type="entry name" value="Rad50/SbcC_AAA"/>
</dbReference>
<dbReference type="GO" id="GO:0006302">
    <property type="term" value="P:double-strand break repair"/>
    <property type="evidence" value="ECO:0007669"/>
    <property type="project" value="InterPro"/>
</dbReference>
<dbReference type="SUPFAM" id="SSF52540">
    <property type="entry name" value="P-loop containing nucleoside triphosphate hydrolases"/>
    <property type="match status" value="1"/>
</dbReference>
<dbReference type="GO" id="GO:0016887">
    <property type="term" value="F:ATP hydrolysis activity"/>
    <property type="evidence" value="ECO:0007669"/>
    <property type="project" value="InterPro"/>
</dbReference>
<dbReference type="EMBL" id="RBRD01000156">
    <property type="protein sequence ID" value="RMQ36856.1"/>
    <property type="molecule type" value="Genomic_DNA"/>
</dbReference>
<dbReference type="PANTHER" id="PTHR32182:SF23">
    <property type="entry name" value="ATP BINDING PROTEIN"/>
    <property type="match status" value="1"/>
</dbReference>
<name>A0A3M4L5W9_PSEA0</name>
<accession>A0A3M4L5W9</accession>
<reference evidence="2 3" key="1">
    <citation type="submission" date="2018-08" db="EMBL/GenBank/DDBJ databases">
        <title>Recombination of ecologically and evolutionarily significant loci maintains genetic cohesion in the Pseudomonas syringae species complex.</title>
        <authorList>
            <person name="Dillon M."/>
            <person name="Thakur S."/>
            <person name="Almeida R.N.D."/>
            <person name="Weir B.S."/>
            <person name="Guttman D.S."/>
        </authorList>
    </citation>
    <scope>NUCLEOTIDE SEQUENCE [LARGE SCALE GENOMIC DNA]</scope>
    <source>
        <strain evidence="2 3">ICMP 535</strain>
    </source>
</reference>
<proteinExistence type="predicted"/>
<feature type="domain" description="Rad50/SbcC-type AAA" evidence="1">
    <location>
        <begin position="75"/>
        <end position="263"/>
    </location>
</feature>
<organism evidence="2 3">
    <name type="scientific">Pseudomonas amygdali pv. mori</name>
    <dbReference type="NCBI Taxonomy" id="34065"/>
    <lineage>
        <taxon>Bacteria</taxon>
        <taxon>Pseudomonadati</taxon>
        <taxon>Pseudomonadota</taxon>
        <taxon>Gammaproteobacteria</taxon>
        <taxon>Pseudomonadales</taxon>
        <taxon>Pseudomonadaceae</taxon>
        <taxon>Pseudomonas</taxon>
        <taxon>Pseudomonas amygdali</taxon>
    </lineage>
</organism>
<evidence type="ECO:0000259" key="1">
    <source>
        <dbReference type="Pfam" id="PF13476"/>
    </source>
</evidence>
<protein>
    <submittedName>
        <fullName evidence="2">ATP binding protein</fullName>
    </submittedName>
</protein>
<gene>
    <name evidence="2" type="ORF">ALQ05_04705</name>
</gene>
<evidence type="ECO:0000313" key="3">
    <source>
        <dbReference type="Proteomes" id="UP000279553"/>
    </source>
</evidence>
<dbReference type="AlphaFoldDB" id="A0A3M4L5W9"/>
<evidence type="ECO:0000313" key="2">
    <source>
        <dbReference type="EMBL" id="RMQ36856.1"/>
    </source>
</evidence>
<dbReference type="GO" id="GO:0000731">
    <property type="term" value="P:DNA synthesis involved in DNA repair"/>
    <property type="evidence" value="ECO:0007669"/>
    <property type="project" value="TreeGrafter"/>
</dbReference>
<dbReference type="InterPro" id="IPR027417">
    <property type="entry name" value="P-loop_NTPase"/>
</dbReference>
<dbReference type="Gene3D" id="3.40.50.300">
    <property type="entry name" value="P-loop containing nucleotide triphosphate hydrolases"/>
    <property type="match status" value="2"/>
</dbReference>
<dbReference type="PANTHER" id="PTHR32182">
    <property type="entry name" value="DNA REPLICATION AND REPAIR PROTEIN RECF"/>
    <property type="match status" value="1"/>
</dbReference>
<dbReference type="Proteomes" id="UP000279553">
    <property type="component" value="Unassembled WGS sequence"/>
</dbReference>
<sequence length="527" mass="58850">MLKGPGFYFSGGCVLASAGWMEAGLPPGTKLMATLFVSPFYGLHLVCCPNCNGRCFPYAWPDDETGENIVRLDTLRMQNYRCFGEFEIDFDPHLTILIASNGGGKTTILDAARVALWPFVKGFDLGGQTGKSATIQIEDVRLAQFGSGNMESQVPSVIEAKGVWWESAVESSWVQQRVSLKKSTNTIGDAGSKALTSYGKSLQDRVRSDAHVTLPMVSYLGTSRLWFEGRFSSAAAQTTLDKSEYSRTSAYLNCLSYSSSFKTFTAWYIWMYRSYREAQLIALERDEEMSDAGQRFEKIISAVKEAIDRLIKAPTGWHRLEYSASHQQQLVMHHPDQGVLPVEMLSDGLRNTIAMVADLAFRACKLNPHLGERAPLQTPGIALIDEVDMFLHPFWQQTIVGSLRAAFPAMQFIVTTHSPQVLSTVRRENIRVIGKDAQGRLIASRPLAMTYGEPSNSVLRSVMQVDPQPPVDEKPGLLQLTEWVDKGRYDEPQAILLMQQITEALTEQHPQLQRLQRSIKRQKALRG</sequence>
<dbReference type="Pfam" id="PF13476">
    <property type="entry name" value="AAA_23"/>
    <property type="match status" value="1"/>
</dbReference>
<comment type="caution">
    <text evidence="2">The sequence shown here is derived from an EMBL/GenBank/DDBJ whole genome shotgun (WGS) entry which is preliminary data.</text>
</comment>